<dbReference type="AlphaFoldDB" id="A0A9N7YKM5"/>
<protein>
    <submittedName>
        <fullName evidence="2">Uncharacterized protein</fullName>
    </submittedName>
</protein>
<evidence type="ECO:0000313" key="3">
    <source>
        <dbReference type="Proteomes" id="UP001153269"/>
    </source>
</evidence>
<feature type="compositionally biased region" description="Polar residues" evidence="1">
    <location>
        <begin position="1"/>
        <end position="10"/>
    </location>
</feature>
<organism evidence="2 3">
    <name type="scientific">Pleuronectes platessa</name>
    <name type="common">European plaice</name>
    <dbReference type="NCBI Taxonomy" id="8262"/>
    <lineage>
        <taxon>Eukaryota</taxon>
        <taxon>Metazoa</taxon>
        <taxon>Chordata</taxon>
        <taxon>Craniata</taxon>
        <taxon>Vertebrata</taxon>
        <taxon>Euteleostomi</taxon>
        <taxon>Actinopterygii</taxon>
        <taxon>Neopterygii</taxon>
        <taxon>Teleostei</taxon>
        <taxon>Neoteleostei</taxon>
        <taxon>Acanthomorphata</taxon>
        <taxon>Carangaria</taxon>
        <taxon>Pleuronectiformes</taxon>
        <taxon>Pleuronectoidei</taxon>
        <taxon>Pleuronectidae</taxon>
        <taxon>Pleuronectes</taxon>
    </lineage>
</organism>
<dbReference type="EMBL" id="CADEAL010001092">
    <property type="protein sequence ID" value="CAB1428836.1"/>
    <property type="molecule type" value="Genomic_DNA"/>
</dbReference>
<feature type="region of interest" description="Disordered" evidence="1">
    <location>
        <begin position="61"/>
        <end position="95"/>
    </location>
</feature>
<accession>A0A9N7YKM5</accession>
<keyword evidence="3" id="KW-1185">Reference proteome</keyword>
<name>A0A9N7YKM5_PLEPL</name>
<feature type="region of interest" description="Disordered" evidence="1">
    <location>
        <begin position="1"/>
        <end position="27"/>
    </location>
</feature>
<feature type="region of interest" description="Disordered" evidence="1">
    <location>
        <begin position="156"/>
        <end position="176"/>
    </location>
</feature>
<sequence length="176" mass="19915">MSLLHTQTTPPAEIPTVHPSPVHRPLRSSRPITALLPVKPHQTNMEVRTWSDLQTQASRSSESDQWWGQRSSRDANRSLNVGRPSPSVQGQLGGCGGQRVMAGRRQTWKTLFLLSLLSFSAELEVRDEEWEELGPDLAALHRLRNLPEHMFHERLQESALQSVTGDRRDREGTDNL</sequence>
<gene>
    <name evidence="2" type="ORF">PLEPLA_LOCUS16811</name>
</gene>
<proteinExistence type="predicted"/>
<feature type="compositionally biased region" description="Polar residues" evidence="1">
    <location>
        <begin position="61"/>
        <end position="70"/>
    </location>
</feature>
<comment type="caution">
    <text evidence="2">The sequence shown here is derived from an EMBL/GenBank/DDBJ whole genome shotgun (WGS) entry which is preliminary data.</text>
</comment>
<feature type="compositionally biased region" description="Basic and acidic residues" evidence="1">
    <location>
        <begin position="165"/>
        <end position="176"/>
    </location>
</feature>
<evidence type="ECO:0000313" key="2">
    <source>
        <dbReference type="EMBL" id="CAB1428836.1"/>
    </source>
</evidence>
<reference evidence="2" key="1">
    <citation type="submission" date="2020-03" db="EMBL/GenBank/DDBJ databases">
        <authorList>
            <person name="Weist P."/>
        </authorList>
    </citation>
    <scope>NUCLEOTIDE SEQUENCE</scope>
</reference>
<dbReference type="Proteomes" id="UP001153269">
    <property type="component" value="Unassembled WGS sequence"/>
</dbReference>
<evidence type="ECO:0000256" key="1">
    <source>
        <dbReference type="SAM" id="MobiDB-lite"/>
    </source>
</evidence>